<dbReference type="Gene3D" id="2.40.110.10">
    <property type="entry name" value="Butyryl-CoA Dehydrogenase, subunit A, domain 2"/>
    <property type="match status" value="1"/>
</dbReference>
<dbReference type="SUPFAM" id="SSF56645">
    <property type="entry name" value="Acyl-CoA dehydrogenase NM domain-like"/>
    <property type="match status" value="1"/>
</dbReference>
<evidence type="ECO:0000256" key="6">
    <source>
        <dbReference type="RuleBase" id="RU362125"/>
    </source>
</evidence>
<dbReference type="Gene3D" id="1.20.140.10">
    <property type="entry name" value="Butyryl-CoA Dehydrogenase, subunit A, domain 3"/>
    <property type="match status" value="1"/>
</dbReference>
<dbReference type="Pfam" id="PF02771">
    <property type="entry name" value="Acyl-CoA_dh_N"/>
    <property type="match status" value="1"/>
</dbReference>
<dbReference type="InterPro" id="IPR009100">
    <property type="entry name" value="AcylCoA_DH/oxidase_NM_dom_sf"/>
</dbReference>
<feature type="domain" description="Acyl-CoA dehydrogenase/oxidase N-terminal" evidence="9">
    <location>
        <begin position="7"/>
        <end position="118"/>
    </location>
</feature>
<dbReference type="AlphaFoldDB" id="A0A1H2LER1"/>
<dbReference type="STRING" id="158898.SAMN04488548_136228"/>
<dbReference type="PROSITE" id="PS00072">
    <property type="entry name" value="ACYL_COA_DH_1"/>
    <property type="match status" value="1"/>
</dbReference>
<protein>
    <submittedName>
        <fullName evidence="10">Cyclohexanecarboxyl-CoA dehydrogenase</fullName>
    </submittedName>
</protein>
<keyword evidence="4 6" id="KW-0274">FAD</keyword>
<dbReference type="InterPro" id="IPR036250">
    <property type="entry name" value="AcylCo_DH-like_C"/>
</dbReference>
<proteinExistence type="inferred from homology"/>
<dbReference type="Pfam" id="PF00441">
    <property type="entry name" value="Acyl-CoA_dh_1"/>
    <property type="match status" value="1"/>
</dbReference>
<dbReference type="FunFam" id="1.20.140.10:FF:000001">
    <property type="entry name" value="Acyl-CoA dehydrogenase"/>
    <property type="match status" value="1"/>
</dbReference>
<evidence type="ECO:0000313" key="10">
    <source>
        <dbReference type="EMBL" id="SDU79517.1"/>
    </source>
</evidence>
<evidence type="ECO:0000259" key="8">
    <source>
        <dbReference type="Pfam" id="PF02770"/>
    </source>
</evidence>
<feature type="domain" description="Acyl-CoA dehydrogenase/oxidase C-terminal" evidence="7">
    <location>
        <begin position="228"/>
        <end position="373"/>
    </location>
</feature>
<dbReference type="EMBL" id="FNLM01000036">
    <property type="protein sequence ID" value="SDU79517.1"/>
    <property type="molecule type" value="Genomic_DNA"/>
</dbReference>
<dbReference type="InterPro" id="IPR013786">
    <property type="entry name" value="AcylCoA_DH/ox_N"/>
</dbReference>
<organism evidence="10 11">
    <name type="scientific">Gordonia westfalica</name>
    <dbReference type="NCBI Taxonomy" id="158898"/>
    <lineage>
        <taxon>Bacteria</taxon>
        <taxon>Bacillati</taxon>
        <taxon>Actinomycetota</taxon>
        <taxon>Actinomycetes</taxon>
        <taxon>Mycobacteriales</taxon>
        <taxon>Gordoniaceae</taxon>
        <taxon>Gordonia</taxon>
    </lineage>
</organism>
<comment type="cofactor">
    <cofactor evidence="1 6">
        <name>FAD</name>
        <dbReference type="ChEBI" id="CHEBI:57692"/>
    </cofactor>
</comment>
<evidence type="ECO:0000256" key="5">
    <source>
        <dbReference type="ARBA" id="ARBA00023002"/>
    </source>
</evidence>
<evidence type="ECO:0000256" key="1">
    <source>
        <dbReference type="ARBA" id="ARBA00001974"/>
    </source>
</evidence>
<reference evidence="10 11" key="1">
    <citation type="submission" date="2016-10" db="EMBL/GenBank/DDBJ databases">
        <authorList>
            <person name="de Groot N.N."/>
        </authorList>
    </citation>
    <scope>NUCLEOTIDE SEQUENCE [LARGE SCALE GENOMIC DNA]</scope>
    <source>
        <strain evidence="10 11">DSM 44215</strain>
    </source>
</reference>
<evidence type="ECO:0000256" key="4">
    <source>
        <dbReference type="ARBA" id="ARBA00022827"/>
    </source>
</evidence>
<evidence type="ECO:0000259" key="7">
    <source>
        <dbReference type="Pfam" id="PF00441"/>
    </source>
</evidence>
<comment type="similarity">
    <text evidence="2 6">Belongs to the acyl-CoA dehydrogenase family.</text>
</comment>
<dbReference type="Pfam" id="PF02770">
    <property type="entry name" value="Acyl-CoA_dh_M"/>
    <property type="match status" value="1"/>
</dbReference>
<dbReference type="GO" id="GO:0050660">
    <property type="term" value="F:flavin adenine dinucleotide binding"/>
    <property type="evidence" value="ECO:0007669"/>
    <property type="project" value="InterPro"/>
</dbReference>
<keyword evidence="5 6" id="KW-0560">Oxidoreductase</keyword>
<dbReference type="GO" id="GO:0003995">
    <property type="term" value="F:acyl-CoA dehydrogenase activity"/>
    <property type="evidence" value="ECO:0007669"/>
    <property type="project" value="InterPro"/>
</dbReference>
<name>A0A1H2LER1_9ACTN</name>
<dbReference type="InterPro" id="IPR037069">
    <property type="entry name" value="AcylCoA_DH/ox_N_sf"/>
</dbReference>
<keyword evidence="3 6" id="KW-0285">Flavoprotein</keyword>
<dbReference type="InterPro" id="IPR006091">
    <property type="entry name" value="Acyl-CoA_Oxase/DH_mid-dom"/>
</dbReference>
<dbReference type="Gene3D" id="1.10.540.10">
    <property type="entry name" value="Acyl-CoA dehydrogenase/oxidase, N-terminal domain"/>
    <property type="match status" value="1"/>
</dbReference>
<dbReference type="PANTHER" id="PTHR43884:SF12">
    <property type="entry name" value="ISOVALERYL-COA DEHYDROGENASE, MITOCHONDRIAL-RELATED"/>
    <property type="match status" value="1"/>
</dbReference>
<dbReference type="InterPro" id="IPR009075">
    <property type="entry name" value="AcylCo_DH/oxidase_C"/>
</dbReference>
<dbReference type="Proteomes" id="UP000183180">
    <property type="component" value="Unassembled WGS sequence"/>
</dbReference>
<dbReference type="InterPro" id="IPR006089">
    <property type="entry name" value="Acyl-CoA_DH_CS"/>
</dbReference>
<feature type="domain" description="Acyl-CoA oxidase/dehydrogenase middle" evidence="8">
    <location>
        <begin position="122"/>
        <end position="216"/>
    </location>
</feature>
<evidence type="ECO:0000256" key="3">
    <source>
        <dbReference type="ARBA" id="ARBA00022630"/>
    </source>
</evidence>
<dbReference type="CDD" id="cd00567">
    <property type="entry name" value="ACAD"/>
    <property type="match status" value="1"/>
</dbReference>
<sequence>MVSFEFSPEHSAFADTLNTFATRELLPQYRDRSASTEFPFEAFKQLGDLGVLGIGLPDEYGGTGEEDPVLLGLATEVLAAGDVNIASAPVQIGLVGSQFLHCDRAVQERYLPPLIRGEETVAIALTEPGSGSDASALRTTARKVDGGWRLSGEKTAISWAMNATATLVYARTPGTTRSQGISCFVVPMDSEGVTVHHMLGMGCLPLGWGSVHLDDVFIPEDHLVGEEGRGFHTVMNHFDFSRAALGLLCLGAAQQSLNEAVQYAKDRHTFGKPLSDYQGVSFLIAEHTTMLEAARWICYKALWLRATGQPHTALASMGKWWPPQVAKNAIEAAMRIHGNLGYAAEFPLQQRYRDVTAYLIADGTAEIQKRIIAGDVFRRGTVTL</sequence>
<gene>
    <name evidence="10" type="ORF">SAMN04488548_136228</name>
</gene>
<dbReference type="InterPro" id="IPR046373">
    <property type="entry name" value="Acyl-CoA_Oxase/DH_mid-dom_sf"/>
</dbReference>
<dbReference type="SUPFAM" id="SSF47203">
    <property type="entry name" value="Acyl-CoA dehydrogenase C-terminal domain-like"/>
    <property type="match status" value="1"/>
</dbReference>
<dbReference type="OrthoDB" id="9769473at2"/>
<dbReference type="RefSeq" id="WP_074853520.1">
    <property type="nucleotide sequence ID" value="NZ_FNLM01000036.1"/>
</dbReference>
<evidence type="ECO:0000313" key="11">
    <source>
        <dbReference type="Proteomes" id="UP000183180"/>
    </source>
</evidence>
<evidence type="ECO:0000259" key="9">
    <source>
        <dbReference type="Pfam" id="PF02771"/>
    </source>
</evidence>
<dbReference type="PANTHER" id="PTHR43884">
    <property type="entry name" value="ACYL-COA DEHYDROGENASE"/>
    <property type="match status" value="1"/>
</dbReference>
<accession>A0A1H2LER1</accession>
<evidence type="ECO:0000256" key="2">
    <source>
        <dbReference type="ARBA" id="ARBA00009347"/>
    </source>
</evidence>